<keyword evidence="6" id="KW-0699">rRNA-binding</keyword>
<accession>A0A1A5JI11</accession>
<dbReference type="SUPFAM" id="SSF54995">
    <property type="entry name" value="Ribosomal protein S6"/>
    <property type="match status" value="1"/>
</dbReference>
<dbReference type="Gene3D" id="3.30.70.60">
    <property type="match status" value="1"/>
</dbReference>
<feature type="compositionally biased region" description="Basic and acidic residues" evidence="7">
    <location>
        <begin position="96"/>
        <end position="142"/>
    </location>
</feature>
<keyword evidence="2 6" id="KW-0689">Ribosomal protein</keyword>
<dbReference type="HAMAP" id="MF_00360">
    <property type="entry name" value="Ribosomal_bS6"/>
    <property type="match status" value="1"/>
</dbReference>
<dbReference type="Proteomes" id="UP000093748">
    <property type="component" value="Unassembled WGS sequence"/>
</dbReference>
<sequence>MALYEHVFLARQDLSQQQVDALVEQYKGVISANGGSVGRVENWGLKSLTYRVNKNRKAYYTLMDLNCPPAALNEMERQMGLSEDVLRFLTIKVEAHEEGPSAMMQKREERSERGSFGDRDRGDRGPRSFGDRDRGDRGDRPPRSFGDAGGDRGPRRPREGFEGGAE</sequence>
<keyword evidence="3 6" id="KW-0687">Ribonucleoprotein</keyword>
<dbReference type="InterPro" id="IPR000529">
    <property type="entry name" value="Ribosomal_bS6"/>
</dbReference>
<dbReference type="EMBL" id="LZTJ01000012">
    <property type="protein sequence ID" value="OBP76961.1"/>
    <property type="molecule type" value="Genomic_DNA"/>
</dbReference>
<evidence type="ECO:0000256" key="1">
    <source>
        <dbReference type="ARBA" id="ARBA00009512"/>
    </source>
</evidence>
<dbReference type="STRING" id="381.A8146_18845"/>
<evidence type="ECO:0000256" key="2">
    <source>
        <dbReference type="ARBA" id="ARBA00022980"/>
    </source>
</evidence>
<dbReference type="SMR" id="A0A1A5JI11"/>
<dbReference type="RefSeq" id="WP_010915168.1">
    <property type="nucleotide sequence ID" value="NZ_LZTH01000008.1"/>
</dbReference>
<comment type="function">
    <text evidence="4 6">Binds together with bS18 to 16S ribosomal RNA.</text>
</comment>
<feature type="compositionally biased region" description="Basic and acidic residues" evidence="7">
    <location>
        <begin position="149"/>
        <end position="166"/>
    </location>
</feature>
<dbReference type="GeneID" id="66684951"/>
<dbReference type="OrthoDB" id="9812702at2"/>
<protein>
    <recommendedName>
        <fullName evidence="5 6">Small ribosomal subunit protein bS6</fullName>
    </recommendedName>
</protein>
<evidence type="ECO:0000256" key="3">
    <source>
        <dbReference type="ARBA" id="ARBA00023274"/>
    </source>
</evidence>
<organism evidence="8 9">
    <name type="scientific">Rhizobium loti</name>
    <name type="common">Mesorhizobium loti</name>
    <dbReference type="NCBI Taxonomy" id="381"/>
    <lineage>
        <taxon>Bacteria</taxon>
        <taxon>Pseudomonadati</taxon>
        <taxon>Pseudomonadota</taxon>
        <taxon>Alphaproteobacteria</taxon>
        <taxon>Hyphomicrobiales</taxon>
        <taxon>Phyllobacteriaceae</taxon>
        <taxon>Mesorhizobium</taxon>
    </lineage>
</organism>
<comment type="similarity">
    <text evidence="1 6">Belongs to the bacterial ribosomal protein bS6 family.</text>
</comment>
<dbReference type="PANTHER" id="PTHR21011:SF1">
    <property type="entry name" value="SMALL RIBOSOMAL SUBUNIT PROTEIN BS6M"/>
    <property type="match status" value="1"/>
</dbReference>
<comment type="caution">
    <text evidence="8">The sequence shown here is derived from an EMBL/GenBank/DDBJ whole genome shotgun (WGS) entry which is preliminary data.</text>
</comment>
<keyword evidence="6" id="KW-0694">RNA-binding</keyword>
<dbReference type="GO" id="GO:0006412">
    <property type="term" value="P:translation"/>
    <property type="evidence" value="ECO:0007669"/>
    <property type="project" value="UniProtKB-UniRule"/>
</dbReference>
<dbReference type="PANTHER" id="PTHR21011">
    <property type="entry name" value="MITOCHONDRIAL 28S RIBOSOMAL PROTEIN S6"/>
    <property type="match status" value="1"/>
</dbReference>
<dbReference type="InterPro" id="IPR014717">
    <property type="entry name" value="Transl_elong_EF1B/ribsomal_bS6"/>
</dbReference>
<dbReference type="GO" id="GO:0070181">
    <property type="term" value="F:small ribosomal subunit rRNA binding"/>
    <property type="evidence" value="ECO:0007669"/>
    <property type="project" value="TreeGrafter"/>
</dbReference>
<evidence type="ECO:0000256" key="7">
    <source>
        <dbReference type="SAM" id="MobiDB-lite"/>
    </source>
</evidence>
<evidence type="ECO:0000256" key="6">
    <source>
        <dbReference type="HAMAP-Rule" id="MF_00360"/>
    </source>
</evidence>
<feature type="region of interest" description="Disordered" evidence="7">
    <location>
        <begin position="96"/>
        <end position="166"/>
    </location>
</feature>
<name>A0A1A5JI11_RHILI</name>
<proteinExistence type="inferred from homology"/>
<dbReference type="eggNOG" id="COG0360">
    <property type="taxonomic scope" value="Bacteria"/>
</dbReference>
<evidence type="ECO:0000313" key="9">
    <source>
        <dbReference type="Proteomes" id="UP000093748"/>
    </source>
</evidence>
<dbReference type="Pfam" id="PF01250">
    <property type="entry name" value="Ribosomal_S6"/>
    <property type="match status" value="1"/>
</dbReference>
<evidence type="ECO:0000256" key="4">
    <source>
        <dbReference type="ARBA" id="ARBA00035104"/>
    </source>
</evidence>
<evidence type="ECO:0000313" key="8">
    <source>
        <dbReference type="EMBL" id="OBP76961.1"/>
    </source>
</evidence>
<dbReference type="GO" id="GO:0003735">
    <property type="term" value="F:structural constituent of ribosome"/>
    <property type="evidence" value="ECO:0007669"/>
    <property type="project" value="InterPro"/>
</dbReference>
<dbReference type="AlphaFoldDB" id="A0A1A5JI11"/>
<dbReference type="CDD" id="cd00473">
    <property type="entry name" value="bS6"/>
    <property type="match status" value="1"/>
</dbReference>
<dbReference type="InterPro" id="IPR035980">
    <property type="entry name" value="Ribosomal_bS6_sf"/>
</dbReference>
<gene>
    <name evidence="6" type="primary">rpsF</name>
    <name evidence="8" type="ORF">BAE39_12925</name>
</gene>
<dbReference type="NCBIfam" id="TIGR00166">
    <property type="entry name" value="S6"/>
    <property type="match status" value="1"/>
</dbReference>
<dbReference type="GO" id="GO:0022627">
    <property type="term" value="C:cytosolic small ribosomal subunit"/>
    <property type="evidence" value="ECO:0007669"/>
    <property type="project" value="TreeGrafter"/>
</dbReference>
<reference evidence="9" key="1">
    <citation type="submission" date="2016-06" db="EMBL/GenBank/DDBJ databases">
        <title>NZP2037 Pacbio-Illumina hybrid assembly.</title>
        <authorList>
            <person name="Ramsay J.P."/>
        </authorList>
    </citation>
    <scope>NUCLEOTIDE SEQUENCE [LARGE SCALE GENOMIC DNA]</scope>
    <source>
        <strain evidence="9">R7ANS::ICEMlSym2042</strain>
    </source>
</reference>
<dbReference type="InterPro" id="IPR020814">
    <property type="entry name" value="Ribosomal_S6_plastid/chlpt"/>
</dbReference>
<evidence type="ECO:0000256" key="5">
    <source>
        <dbReference type="ARBA" id="ARBA00035294"/>
    </source>
</evidence>